<evidence type="ECO:0000256" key="15">
    <source>
        <dbReference type="ARBA" id="ARBA00023268"/>
    </source>
</evidence>
<dbReference type="Pfam" id="PF09924">
    <property type="entry name" value="LPG_synthase_C"/>
    <property type="match status" value="1"/>
</dbReference>
<dbReference type="InterPro" id="IPR045864">
    <property type="entry name" value="aa-tRNA-synth_II/BPL/LPL"/>
</dbReference>
<evidence type="ECO:0000256" key="2">
    <source>
        <dbReference type="ARBA" id="ARBA00005270"/>
    </source>
</evidence>
<dbReference type="Pfam" id="PF00152">
    <property type="entry name" value="tRNA-synt_2"/>
    <property type="match status" value="1"/>
</dbReference>
<dbReference type="PRINTS" id="PR00982">
    <property type="entry name" value="TRNASYNTHLYS"/>
</dbReference>
<keyword evidence="11 21" id="KW-1133">Transmembrane helix</keyword>
<evidence type="ECO:0000256" key="17">
    <source>
        <dbReference type="ARBA" id="ARBA00047540"/>
    </source>
</evidence>
<keyword evidence="13 19" id="KW-0030">Aminoacyl-tRNA synthetase</keyword>
<dbReference type="NCBIfam" id="TIGR00499">
    <property type="entry name" value="lysS_bact"/>
    <property type="match status" value="1"/>
</dbReference>
<feature type="binding site" evidence="19">
    <location>
        <position position="427"/>
    </location>
    <ligand>
        <name>Mg(2+)</name>
        <dbReference type="ChEBI" id="CHEBI:18420"/>
        <label>1</label>
    </ligand>
</feature>
<keyword evidence="4" id="KW-1003">Cell membrane</keyword>
<dbReference type="EC" id="6.1.1.6" evidence="19"/>
<dbReference type="GO" id="GO:0006629">
    <property type="term" value="P:lipid metabolic process"/>
    <property type="evidence" value="ECO:0007669"/>
    <property type="project" value="UniProtKB-KW"/>
</dbReference>
<keyword evidence="15" id="KW-0511">Multifunctional enzyme</keyword>
<dbReference type="InterPro" id="IPR012340">
    <property type="entry name" value="NA-bd_OB-fold"/>
</dbReference>
<evidence type="ECO:0000256" key="18">
    <source>
        <dbReference type="ARBA" id="ARBA00048573"/>
    </source>
</evidence>
<dbReference type="InterPro" id="IPR018149">
    <property type="entry name" value="Lys-tRNA-synth_II_C"/>
</dbReference>
<feature type="region of interest" description="Disordered" evidence="20">
    <location>
        <begin position="1"/>
        <end position="26"/>
    </location>
</feature>
<evidence type="ECO:0000256" key="10">
    <source>
        <dbReference type="ARBA" id="ARBA00022840"/>
    </source>
</evidence>
<keyword evidence="8 19" id="KW-0479">Metal-binding</keyword>
<evidence type="ECO:0000256" key="9">
    <source>
        <dbReference type="ARBA" id="ARBA00022741"/>
    </source>
</evidence>
<dbReference type="PROSITE" id="PS50862">
    <property type="entry name" value="AA_TRNA_LIGASE_II"/>
    <property type="match status" value="1"/>
</dbReference>
<keyword evidence="12" id="KW-0443">Lipid metabolism</keyword>
<dbReference type="CDD" id="cd00775">
    <property type="entry name" value="LysRS_core"/>
    <property type="match status" value="1"/>
</dbReference>
<dbReference type="Pfam" id="PF01336">
    <property type="entry name" value="tRNA_anti-codon"/>
    <property type="match status" value="1"/>
</dbReference>
<evidence type="ECO:0000259" key="22">
    <source>
        <dbReference type="PROSITE" id="PS50862"/>
    </source>
</evidence>
<feature type="transmembrane region" description="Helical" evidence="21">
    <location>
        <begin position="637"/>
        <end position="655"/>
    </location>
</feature>
<dbReference type="Pfam" id="PF16995">
    <property type="entry name" value="tRNA-synt_2_TM"/>
    <property type="match status" value="1"/>
</dbReference>
<evidence type="ECO:0000256" key="21">
    <source>
        <dbReference type="SAM" id="Phobius"/>
    </source>
</evidence>
<dbReference type="GO" id="GO:0004824">
    <property type="term" value="F:lysine-tRNA ligase activity"/>
    <property type="evidence" value="ECO:0007669"/>
    <property type="project" value="UniProtKB-UniRule"/>
</dbReference>
<keyword evidence="14" id="KW-0046">Antibiotic resistance</keyword>
<evidence type="ECO:0000256" key="4">
    <source>
        <dbReference type="ARBA" id="ARBA00022475"/>
    </source>
</evidence>
<evidence type="ECO:0000256" key="14">
    <source>
        <dbReference type="ARBA" id="ARBA00023251"/>
    </source>
</evidence>
<dbReference type="InterPro" id="IPR031553">
    <property type="entry name" value="tRNA-synt_2_TM"/>
</dbReference>
<dbReference type="HAMAP" id="MF_00252">
    <property type="entry name" value="Lys_tRNA_synth_class2"/>
    <property type="match status" value="1"/>
</dbReference>
<dbReference type="InterPro" id="IPR002313">
    <property type="entry name" value="Lys-tRNA-ligase_II"/>
</dbReference>
<accession>A0A4R6VE23</accession>
<reference evidence="23 24" key="1">
    <citation type="submission" date="2019-03" db="EMBL/GenBank/DDBJ databases">
        <title>Genomic Encyclopedia of Type Strains, Phase IV (KMG-IV): sequencing the most valuable type-strain genomes for metagenomic binning, comparative biology and taxonomic classification.</title>
        <authorList>
            <person name="Goeker M."/>
        </authorList>
    </citation>
    <scope>NUCLEOTIDE SEQUENCE [LARGE SCALE GENOMIC DNA]</scope>
    <source>
        <strain evidence="23 24">DSM 45775</strain>
    </source>
</reference>
<dbReference type="InterPro" id="IPR006195">
    <property type="entry name" value="aa-tRNA-synth_II"/>
</dbReference>
<feature type="domain" description="Aminoacyl-transfer RNA synthetases class-II family profile" evidence="22">
    <location>
        <begin position="196"/>
        <end position="515"/>
    </location>
</feature>
<evidence type="ECO:0000256" key="7">
    <source>
        <dbReference type="ARBA" id="ARBA00022692"/>
    </source>
</evidence>
<gene>
    <name evidence="19" type="primary">lysS</name>
    <name evidence="23" type="ORF">EV188_103241</name>
</gene>
<evidence type="ECO:0000256" key="8">
    <source>
        <dbReference type="ARBA" id="ARBA00022723"/>
    </source>
</evidence>
<dbReference type="PANTHER" id="PTHR42918">
    <property type="entry name" value="LYSYL-TRNA SYNTHETASE"/>
    <property type="match status" value="1"/>
</dbReference>
<evidence type="ECO:0000256" key="3">
    <source>
        <dbReference type="ARBA" id="ARBA00009968"/>
    </source>
</evidence>
<evidence type="ECO:0000256" key="20">
    <source>
        <dbReference type="SAM" id="MobiDB-lite"/>
    </source>
</evidence>
<keyword evidence="9 19" id="KW-0547">Nucleotide-binding</keyword>
<feature type="transmembrane region" description="Helical" evidence="21">
    <location>
        <begin position="692"/>
        <end position="713"/>
    </location>
</feature>
<dbReference type="GO" id="GO:0005886">
    <property type="term" value="C:plasma membrane"/>
    <property type="evidence" value="ECO:0007669"/>
    <property type="project" value="UniProtKB-SubCell"/>
</dbReference>
<evidence type="ECO:0000256" key="19">
    <source>
        <dbReference type="HAMAP-Rule" id="MF_00252"/>
    </source>
</evidence>
<evidence type="ECO:0000256" key="16">
    <source>
        <dbReference type="ARBA" id="ARBA00024681"/>
    </source>
</evidence>
<evidence type="ECO:0000256" key="6">
    <source>
        <dbReference type="ARBA" id="ARBA00022679"/>
    </source>
</evidence>
<keyword evidence="19" id="KW-0460">Magnesium</keyword>
<dbReference type="InterPro" id="IPR004364">
    <property type="entry name" value="Aa-tRNA-synt_II"/>
</dbReference>
<comment type="subcellular location">
    <subcellularLocation>
        <location evidence="1">Cell membrane</location>
        <topology evidence="1">Multi-pass membrane protein</topology>
    </subcellularLocation>
    <subcellularLocation>
        <location evidence="19">Cytoplasm</location>
    </subcellularLocation>
</comment>
<comment type="cofactor">
    <cofactor evidence="19">
        <name>Mg(2+)</name>
        <dbReference type="ChEBI" id="CHEBI:18420"/>
    </cofactor>
    <text evidence="19">Binds 3 Mg(2+) ions per subunit.</text>
</comment>
<dbReference type="Gene3D" id="3.30.930.10">
    <property type="entry name" value="Bira Bifunctional Protein, Domain 2"/>
    <property type="match status" value="1"/>
</dbReference>
<comment type="function">
    <text evidence="16">Catalyzes the production of L-lysyl-tRNA(Lys)transfer and the transfer of a lysyl group from L-lysyl-tRNA(Lys) to membrane-bound phosphatidylglycerol (PG), which produces lysylphosphatidylglycerol (LPG), one of the components of the bacterial membrane with a positive net charge. LPG synthesis contributes to the resistance to cationic antimicrobial peptides (CAMPs) and likely protects M.tuberculosis against the CAMPs produced by competiting microorganisms (bacteriocins). In fact, the modification of anionic phosphatidylglycerol with positively charged L-lysine results in repulsion of the peptides.</text>
</comment>
<dbReference type="GO" id="GO:0005829">
    <property type="term" value="C:cytosol"/>
    <property type="evidence" value="ECO:0007669"/>
    <property type="project" value="TreeGrafter"/>
</dbReference>
<dbReference type="InterPro" id="IPR004365">
    <property type="entry name" value="NA-bd_OB_tRNA"/>
</dbReference>
<dbReference type="CDD" id="cd04322">
    <property type="entry name" value="LysRS_N"/>
    <property type="match status" value="1"/>
</dbReference>
<feature type="transmembrane region" description="Helical" evidence="21">
    <location>
        <begin position="661"/>
        <end position="680"/>
    </location>
</feature>
<dbReference type="GO" id="GO:0050071">
    <property type="term" value="F:phosphatidylglycerol lysyltransferase activity"/>
    <property type="evidence" value="ECO:0007669"/>
    <property type="project" value="UniProtKB-EC"/>
</dbReference>
<evidence type="ECO:0000256" key="12">
    <source>
        <dbReference type="ARBA" id="ARBA00023098"/>
    </source>
</evidence>
<keyword evidence="5 19" id="KW-0436">Ligase</keyword>
<comment type="subunit">
    <text evidence="19">Homodimer.</text>
</comment>
<evidence type="ECO:0000256" key="1">
    <source>
        <dbReference type="ARBA" id="ARBA00004651"/>
    </source>
</evidence>
<dbReference type="NCBIfam" id="NF001756">
    <property type="entry name" value="PRK00484.1"/>
    <property type="match status" value="1"/>
</dbReference>
<dbReference type="GO" id="GO:0006430">
    <property type="term" value="P:lysyl-tRNA aminoacylation"/>
    <property type="evidence" value="ECO:0007669"/>
    <property type="project" value="UniProtKB-UniRule"/>
</dbReference>
<dbReference type="SUPFAM" id="SSF50249">
    <property type="entry name" value="Nucleic acid-binding proteins"/>
    <property type="match status" value="1"/>
</dbReference>
<keyword evidence="24" id="KW-1185">Reference proteome</keyword>
<keyword evidence="10 19" id="KW-0067">ATP-binding</keyword>
<dbReference type="EMBL" id="SNYO01000003">
    <property type="protein sequence ID" value="TDQ60739.1"/>
    <property type="molecule type" value="Genomic_DNA"/>
</dbReference>
<comment type="similarity">
    <text evidence="3">In the C-terminal section; belongs to the class-II aminoacyl-tRNA synthetase family.</text>
</comment>
<comment type="catalytic activity">
    <reaction evidence="17">
        <text>L-lysyl-tRNA(Lys) + a 1,2-diacyl-sn-glycero-3-phospho-(1'-sn-glycerol) = a 1,2-diacyl-sn-glycero-3-phospho-1'-(3'-O-L-lysyl)-sn-glycerol + tRNA(Lys)</text>
        <dbReference type="Rhea" id="RHEA:10668"/>
        <dbReference type="Rhea" id="RHEA-COMP:9696"/>
        <dbReference type="Rhea" id="RHEA-COMP:9697"/>
        <dbReference type="ChEBI" id="CHEBI:64716"/>
        <dbReference type="ChEBI" id="CHEBI:75792"/>
        <dbReference type="ChEBI" id="CHEBI:78442"/>
        <dbReference type="ChEBI" id="CHEBI:78529"/>
        <dbReference type="EC" id="2.3.2.3"/>
    </reaction>
</comment>
<sequence length="1152" mass="124682">MDAPTDTPVHPEPPDDPEGHDDHGVHLGQQDFRAAKLAARRAAGETEPYRWPVGSGKNTALADIRTAHADLAPDTVTDDEVSVAGRLTGLRRQGGLSFGTLRDRTGAIQLFVDTAVVGHEAHVAIDDLDRGDWVGVRGRVMTTKRGELSLRVEECALLAKALRPPAGGHHGLADVETRYRQRYADLQVNERTREIFRVRHAAVRAIRNHLAEQGFTEVEGPVLQSIQGGASARPFVTHHNALDLDMYLRIALELHLKRLIVGGMERVFELGRVFRNEGVDTRHNPEFTMLEAYQAFADYHDMMDLTEGMVVAAAHAALGDDLTVRYQGQEIDVRPPWPRRRFADMITEKTGAVMHPEMPIDEARRILDGLGIAWEQGWGAGRLMKEVYDERVQHDVVGPVFCIDYPREVSPLARAHREDPAYSERFELIVAGFELCNAYSEQNDPVEQMAAFESEAQAKRDGDPEAGDIDLDYVRALEYGMPPTGGLGIGIDRLVMLLASVDSIREVILFPTLRPEFAPPPGGGPGGAHRPVLPPTPMPAAALAPPAPAAPVAVASAAPDEGPPKRPWVVTLIAGLTALAGLLHLLVHMPIVHQRLGDRVSLDLVPPWFAVTGHVLSAAIGLLLILLADQLAKRKQAAWRVAVALSALAVVAHILKGPHQVGLAISVALLVLLVVARRNFRAPADPPSLLRLVRFVPLYLACVLAFGFVSLGLQSGRMTPSLTVLGGLETILGGLVGIDGPYTFDRRVFAETFPAALLALGVVGLVVFLVLLFRPLTARDPHTRDDWSRAETLVHTYGWDTLAAFALRDDKSFFFGSDGRAMIAYTYLGGYALAAGDPIGDEASLPAVVDEFLAMCAQRAWTPAFLAAREEDTREGGLLASRGFRSFYLGDEAIIDCPAFTLEGRERKSVRAAVRRVERTHRFQLIAESAASPKLVEALNAISEKWRGKNPERGFTMSLSQDITGSAANSDFLLCVALDADGVPGGFLRLVPAYGGPATGTTFGYTLDLMRHDPGAPNGMTEFLIAKSALALAERGVTRLSMNFAMWGRLFAEDVPFTATQKLARRAVGVLNPFFQVRSLHDFNAKFGPQWLPRVLAYRSPADLPRVGLLYAGAEGFLAVPGLGPMFVPAAVGGAPSPSGEPSGEAPTATAA</sequence>
<dbReference type="SUPFAM" id="SSF55681">
    <property type="entry name" value="Class II aaRS and biotin synthetases"/>
    <property type="match status" value="1"/>
</dbReference>
<comment type="similarity">
    <text evidence="19">Belongs to the class-II aminoacyl-tRNA synthetase family.</text>
</comment>
<dbReference type="InterPro" id="IPR044136">
    <property type="entry name" value="Lys-tRNA-ligase_II_N"/>
</dbReference>
<dbReference type="GO" id="GO:0005524">
    <property type="term" value="F:ATP binding"/>
    <property type="evidence" value="ECO:0007669"/>
    <property type="project" value="UniProtKB-UniRule"/>
</dbReference>
<feature type="transmembrane region" description="Helical" evidence="21">
    <location>
        <begin position="753"/>
        <end position="773"/>
    </location>
</feature>
<dbReference type="Gene3D" id="2.40.50.140">
    <property type="entry name" value="Nucleic acid-binding proteins"/>
    <property type="match status" value="1"/>
</dbReference>
<feature type="binding site" evidence="19">
    <location>
        <position position="434"/>
    </location>
    <ligand>
        <name>Mg(2+)</name>
        <dbReference type="ChEBI" id="CHEBI:18420"/>
        <label>1</label>
    </ligand>
</feature>
<dbReference type="PANTHER" id="PTHR42918:SF15">
    <property type="entry name" value="LYSINE--TRNA LIGASE, CHLOROPLASTIC_MITOCHONDRIAL"/>
    <property type="match status" value="1"/>
</dbReference>
<comment type="caution">
    <text evidence="23">The sequence shown here is derived from an EMBL/GenBank/DDBJ whole genome shotgun (WGS) entry which is preliminary data.</text>
</comment>
<keyword evidence="6" id="KW-0808">Transferase</keyword>
<comment type="similarity">
    <text evidence="2">In the N-terminal section; belongs to the LPG synthetase family.</text>
</comment>
<dbReference type="GO" id="GO:0046677">
    <property type="term" value="P:response to antibiotic"/>
    <property type="evidence" value="ECO:0007669"/>
    <property type="project" value="UniProtKB-KW"/>
</dbReference>
<keyword evidence="7 21" id="KW-0812">Transmembrane</keyword>
<comment type="catalytic activity">
    <reaction evidence="18 19">
        <text>tRNA(Lys) + L-lysine + ATP = L-lysyl-tRNA(Lys) + AMP + diphosphate</text>
        <dbReference type="Rhea" id="RHEA:20792"/>
        <dbReference type="Rhea" id="RHEA-COMP:9696"/>
        <dbReference type="Rhea" id="RHEA-COMP:9697"/>
        <dbReference type="ChEBI" id="CHEBI:30616"/>
        <dbReference type="ChEBI" id="CHEBI:32551"/>
        <dbReference type="ChEBI" id="CHEBI:33019"/>
        <dbReference type="ChEBI" id="CHEBI:78442"/>
        <dbReference type="ChEBI" id="CHEBI:78529"/>
        <dbReference type="ChEBI" id="CHEBI:456215"/>
        <dbReference type="EC" id="6.1.1.6"/>
    </reaction>
</comment>
<dbReference type="OrthoDB" id="9802326at2"/>
<organism evidence="23 24">
    <name type="scientific">Actinomycetospora succinea</name>
    <dbReference type="NCBI Taxonomy" id="663603"/>
    <lineage>
        <taxon>Bacteria</taxon>
        <taxon>Bacillati</taxon>
        <taxon>Actinomycetota</taxon>
        <taxon>Actinomycetes</taxon>
        <taxon>Pseudonocardiales</taxon>
        <taxon>Pseudonocardiaceae</taxon>
        <taxon>Actinomycetospora</taxon>
    </lineage>
</organism>
<evidence type="ECO:0000256" key="13">
    <source>
        <dbReference type="ARBA" id="ARBA00023146"/>
    </source>
</evidence>
<protein>
    <recommendedName>
        <fullName evidence="19">Lysine--tRNA ligase</fullName>
        <ecNumber evidence="19">6.1.1.6</ecNumber>
    </recommendedName>
    <alternativeName>
        <fullName evidence="19">Lysyl-tRNA synthetase</fullName>
        <shortName evidence="19">LysRS</shortName>
    </alternativeName>
</protein>
<feature type="binding site" evidence="19">
    <location>
        <position position="434"/>
    </location>
    <ligand>
        <name>Mg(2+)</name>
        <dbReference type="ChEBI" id="CHEBI:18420"/>
        <label>2</label>
    </ligand>
</feature>
<dbReference type="GO" id="GO:0000287">
    <property type="term" value="F:magnesium ion binding"/>
    <property type="evidence" value="ECO:0007669"/>
    <property type="project" value="UniProtKB-UniRule"/>
</dbReference>
<dbReference type="AlphaFoldDB" id="A0A4R6VE23"/>
<feature type="transmembrane region" description="Helical" evidence="21">
    <location>
        <begin position="607"/>
        <end position="628"/>
    </location>
</feature>
<dbReference type="InterPro" id="IPR024320">
    <property type="entry name" value="LPG_synthase_C"/>
</dbReference>
<keyword evidence="19" id="KW-0648">Protein biosynthesis</keyword>
<name>A0A4R6VE23_9PSEU</name>
<keyword evidence="21" id="KW-0472">Membrane</keyword>
<evidence type="ECO:0000256" key="5">
    <source>
        <dbReference type="ARBA" id="ARBA00022598"/>
    </source>
</evidence>
<evidence type="ECO:0000256" key="11">
    <source>
        <dbReference type="ARBA" id="ARBA00022989"/>
    </source>
</evidence>
<evidence type="ECO:0000313" key="23">
    <source>
        <dbReference type="EMBL" id="TDQ60739.1"/>
    </source>
</evidence>
<proteinExistence type="inferred from homology"/>
<evidence type="ECO:0000313" key="24">
    <source>
        <dbReference type="Proteomes" id="UP000295705"/>
    </source>
</evidence>
<dbReference type="GO" id="GO:0000049">
    <property type="term" value="F:tRNA binding"/>
    <property type="evidence" value="ECO:0007669"/>
    <property type="project" value="TreeGrafter"/>
</dbReference>
<dbReference type="RefSeq" id="WP_133826580.1">
    <property type="nucleotide sequence ID" value="NZ_BAABHR010000025.1"/>
</dbReference>
<keyword evidence="19" id="KW-0963">Cytoplasm</keyword>
<dbReference type="Proteomes" id="UP000295705">
    <property type="component" value="Unassembled WGS sequence"/>
</dbReference>